<evidence type="ECO:0000313" key="2">
    <source>
        <dbReference type="EMBL" id="HJB41554.1"/>
    </source>
</evidence>
<feature type="transmembrane region" description="Helical" evidence="1">
    <location>
        <begin position="68"/>
        <end position="89"/>
    </location>
</feature>
<keyword evidence="1" id="KW-0472">Membrane</keyword>
<proteinExistence type="predicted"/>
<keyword evidence="1" id="KW-0812">Transmembrane</keyword>
<feature type="transmembrane region" description="Helical" evidence="1">
    <location>
        <begin position="37"/>
        <end position="56"/>
    </location>
</feature>
<sequence length="127" mass="14173">MPEKNTNPFTKMLVGILELGLFGYAIVSSFVKGWGNPRYGVLLLHLVVVVALAALFRRSSARREKILWTVLLLAESLLLAPFFGPLFAQDAVMPAWFWLVSCWCLSLLGFLSILRTVFSHKRPGPPA</sequence>
<accession>A0A9D2S327</accession>
<evidence type="ECO:0000256" key="1">
    <source>
        <dbReference type="SAM" id="Phobius"/>
    </source>
</evidence>
<reference evidence="2" key="2">
    <citation type="submission" date="2021-04" db="EMBL/GenBank/DDBJ databases">
        <authorList>
            <person name="Gilroy R."/>
        </authorList>
    </citation>
    <scope>NUCLEOTIDE SEQUENCE</scope>
    <source>
        <strain evidence="2">ChiBcec8-13705</strain>
    </source>
</reference>
<dbReference type="AlphaFoldDB" id="A0A9D2S327"/>
<organism evidence="2 3">
    <name type="scientific">Candidatus Gemmiger avicola</name>
    <dbReference type="NCBI Taxonomy" id="2838605"/>
    <lineage>
        <taxon>Bacteria</taxon>
        <taxon>Bacillati</taxon>
        <taxon>Bacillota</taxon>
        <taxon>Clostridia</taxon>
        <taxon>Eubacteriales</taxon>
        <taxon>Gemmiger</taxon>
    </lineage>
</organism>
<protein>
    <submittedName>
        <fullName evidence="2">Uncharacterized protein</fullName>
    </submittedName>
</protein>
<dbReference type="EMBL" id="DWYG01000051">
    <property type="protein sequence ID" value="HJB41554.1"/>
    <property type="molecule type" value="Genomic_DNA"/>
</dbReference>
<name>A0A9D2S327_9FIRM</name>
<evidence type="ECO:0000313" key="3">
    <source>
        <dbReference type="Proteomes" id="UP000886803"/>
    </source>
</evidence>
<reference evidence="2" key="1">
    <citation type="journal article" date="2021" name="PeerJ">
        <title>Extensive microbial diversity within the chicken gut microbiome revealed by metagenomics and culture.</title>
        <authorList>
            <person name="Gilroy R."/>
            <person name="Ravi A."/>
            <person name="Getino M."/>
            <person name="Pursley I."/>
            <person name="Horton D.L."/>
            <person name="Alikhan N.F."/>
            <person name="Baker D."/>
            <person name="Gharbi K."/>
            <person name="Hall N."/>
            <person name="Watson M."/>
            <person name="Adriaenssens E.M."/>
            <person name="Foster-Nyarko E."/>
            <person name="Jarju S."/>
            <person name="Secka A."/>
            <person name="Antonio M."/>
            <person name="Oren A."/>
            <person name="Chaudhuri R.R."/>
            <person name="La Ragione R."/>
            <person name="Hildebrand F."/>
            <person name="Pallen M.J."/>
        </authorList>
    </citation>
    <scope>NUCLEOTIDE SEQUENCE</scope>
    <source>
        <strain evidence="2">ChiBcec8-13705</strain>
    </source>
</reference>
<keyword evidence="1" id="KW-1133">Transmembrane helix</keyword>
<comment type="caution">
    <text evidence="2">The sequence shown here is derived from an EMBL/GenBank/DDBJ whole genome shotgun (WGS) entry which is preliminary data.</text>
</comment>
<dbReference type="Proteomes" id="UP000886803">
    <property type="component" value="Unassembled WGS sequence"/>
</dbReference>
<feature type="transmembrane region" description="Helical" evidence="1">
    <location>
        <begin position="12"/>
        <end position="31"/>
    </location>
</feature>
<feature type="transmembrane region" description="Helical" evidence="1">
    <location>
        <begin position="95"/>
        <end position="114"/>
    </location>
</feature>
<gene>
    <name evidence="2" type="ORF">H9945_03560</name>
</gene>